<organism evidence="1 2">
    <name type="scientific">Phytophthora aleatoria</name>
    <dbReference type="NCBI Taxonomy" id="2496075"/>
    <lineage>
        <taxon>Eukaryota</taxon>
        <taxon>Sar</taxon>
        <taxon>Stramenopiles</taxon>
        <taxon>Oomycota</taxon>
        <taxon>Peronosporomycetes</taxon>
        <taxon>Peronosporales</taxon>
        <taxon>Peronosporaceae</taxon>
        <taxon>Phytophthora</taxon>
    </lineage>
</organism>
<proteinExistence type="predicted"/>
<protein>
    <submittedName>
        <fullName evidence="1">Uncharacterized protein</fullName>
    </submittedName>
</protein>
<gene>
    <name evidence="1" type="ORF">JG688_00009270</name>
</gene>
<dbReference type="PANTHER" id="PTHR31569">
    <property type="entry name" value="SWIM-TYPE DOMAIN-CONTAINING PROTEIN"/>
    <property type="match status" value="1"/>
</dbReference>
<dbReference type="PANTHER" id="PTHR31569:SF4">
    <property type="entry name" value="SWIM-TYPE DOMAIN-CONTAINING PROTEIN"/>
    <property type="match status" value="1"/>
</dbReference>
<dbReference type="Proteomes" id="UP000709295">
    <property type="component" value="Unassembled WGS sequence"/>
</dbReference>
<comment type="caution">
    <text evidence="1">The sequence shown here is derived from an EMBL/GenBank/DDBJ whole genome shotgun (WGS) entry which is preliminary data.</text>
</comment>
<sequence length="221" mass="25024">SGSKPSISTSEPVGTSAGRSSYWSLCPHYIWPNPTRRTVNKDQFAAGTTPGTLFSTAWRSINHVLYSIRTTVKAKARNAIIKAKKKCSEAELIPQLFCDYYKKMLCTHVWDKCDRGDGLRTGHRGRSTGCGIVLCATVARCPESLNFRIKTTKHNRAHNHRLKKEFYDHYPVNRRVTDPDALGFVYELVKAGGKPKKILKYLQDTTGDEFSLEQWEFGSYN</sequence>
<evidence type="ECO:0000313" key="1">
    <source>
        <dbReference type="EMBL" id="KAG6961129.1"/>
    </source>
</evidence>
<feature type="non-terminal residue" evidence="1">
    <location>
        <position position="1"/>
    </location>
</feature>
<name>A0A8J5MFZ8_9STRA</name>
<dbReference type="InterPro" id="IPR052579">
    <property type="entry name" value="Zinc_finger_SWIM"/>
</dbReference>
<accession>A0A8J5MFZ8</accession>
<reference evidence="1" key="1">
    <citation type="submission" date="2021-01" db="EMBL/GenBank/DDBJ databases">
        <title>Phytophthora aleatoria, a newly-described species from Pinus radiata is distinct from Phytophthora cactorum isolates based on comparative genomics.</title>
        <authorList>
            <person name="Mcdougal R."/>
            <person name="Panda P."/>
            <person name="Williams N."/>
            <person name="Studholme D.J."/>
        </authorList>
    </citation>
    <scope>NUCLEOTIDE SEQUENCE</scope>
    <source>
        <strain evidence="1">NZFS 4037</strain>
    </source>
</reference>
<keyword evidence="2" id="KW-1185">Reference proteome</keyword>
<evidence type="ECO:0000313" key="2">
    <source>
        <dbReference type="Proteomes" id="UP000709295"/>
    </source>
</evidence>
<dbReference type="AlphaFoldDB" id="A0A8J5MFZ8"/>
<dbReference type="EMBL" id="JAENGY010000523">
    <property type="protein sequence ID" value="KAG6961129.1"/>
    <property type="molecule type" value="Genomic_DNA"/>
</dbReference>